<proteinExistence type="predicted"/>
<protein>
    <submittedName>
        <fullName evidence="2">Uncharacterized protein</fullName>
    </submittedName>
</protein>
<name>A0A914WFF5_9BILA</name>
<dbReference type="AlphaFoldDB" id="A0A914WFF5"/>
<reference evidence="2" key="1">
    <citation type="submission" date="2022-11" db="UniProtKB">
        <authorList>
            <consortium name="WormBaseParasite"/>
        </authorList>
    </citation>
    <scope>IDENTIFICATION</scope>
</reference>
<evidence type="ECO:0000313" key="1">
    <source>
        <dbReference type="Proteomes" id="UP000887566"/>
    </source>
</evidence>
<accession>A0A914WFF5</accession>
<evidence type="ECO:0000313" key="2">
    <source>
        <dbReference type="WBParaSite" id="PSAMB.scaffold3974size16192.g23037.t1"/>
    </source>
</evidence>
<organism evidence="1 2">
    <name type="scientific">Plectus sambesii</name>
    <dbReference type="NCBI Taxonomy" id="2011161"/>
    <lineage>
        <taxon>Eukaryota</taxon>
        <taxon>Metazoa</taxon>
        <taxon>Ecdysozoa</taxon>
        <taxon>Nematoda</taxon>
        <taxon>Chromadorea</taxon>
        <taxon>Plectida</taxon>
        <taxon>Plectina</taxon>
        <taxon>Plectoidea</taxon>
        <taxon>Plectidae</taxon>
        <taxon>Plectus</taxon>
    </lineage>
</organism>
<dbReference type="Proteomes" id="UP000887566">
    <property type="component" value="Unplaced"/>
</dbReference>
<keyword evidence="1" id="KW-1185">Reference proteome</keyword>
<dbReference type="WBParaSite" id="PSAMB.scaffold3974size16192.g23037.t1">
    <property type="protein sequence ID" value="PSAMB.scaffold3974size16192.g23037.t1"/>
    <property type="gene ID" value="PSAMB.scaffold3974size16192.g23037"/>
</dbReference>
<sequence length="95" mass="10477">MIEVLIEEKSVMLLRLATATAYRRAFGVGKVFCALGSSSTDNSTVAYDDVTLPPIVYEFAAGPEEYGTFGTSPAVDHQHRLYITKTISSFLNRRL</sequence>